<feature type="domain" description="Aldehyde dehydrogenase" evidence="5">
    <location>
        <begin position="18"/>
        <end position="480"/>
    </location>
</feature>
<evidence type="ECO:0000256" key="2">
    <source>
        <dbReference type="ARBA" id="ARBA00023002"/>
    </source>
</evidence>
<dbReference type="Gene3D" id="3.40.309.10">
    <property type="entry name" value="Aldehyde Dehydrogenase, Chain A, domain 2"/>
    <property type="match status" value="1"/>
</dbReference>
<evidence type="ECO:0000259" key="5">
    <source>
        <dbReference type="Pfam" id="PF00171"/>
    </source>
</evidence>
<comment type="caution">
    <text evidence="6">The sequence shown here is derived from an EMBL/GenBank/DDBJ whole genome shotgun (WGS) entry which is preliminary data.</text>
</comment>
<dbReference type="Proteomes" id="UP000537775">
    <property type="component" value="Unassembled WGS sequence"/>
</dbReference>
<dbReference type="InterPro" id="IPR029510">
    <property type="entry name" value="Ald_DH_CS_GLU"/>
</dbReference>
<sequence length="488" mass="51574">MTITVAPVEDRLFAGGRWVTAHSDARIEVHNPYSGELVGTAVDGDADDVATAVAAAGEAFESGPWSRMGVEERAAAMERLADELERRGDRIADLVTDEMGQPRTLSRPMNGIVPAAHLRYFAGLIRDYAFEQDRANVLGPGSSIIRREPLGVAGLIVPWNYPQSLLTTKLAPALAVGCTVVIKPAGETPLDALILAEAVEAAGIPDGVVNIVTGGRDTGDALVRHPGVDKIAFTGSTAAGRQIARIGGERLVPVTLELGGKSAAVILDDADFDVTLATLRTMSFMNSGQTCFLLSRVLVPRGRRDEFVDGLVDIARSFRHGDPHREDTELGPLVSERIRSRVRSMVDRAKAEGASILTGGRDLPGEQGTFYEPTILTGASPDSQIAQEEVFGPVVTVLEHDGDDEAVALANDSTYGLGGAVFSQDIERGLGIARRIQTGTVGVNGYAPDLASPFGGYKASGLGREQGPEVFDNYVDIKAINASIPPAS</sequence>
<dbReference type="PROSITE" id="PS00687">
    <property type="entry name" value="ALDEHYDE_DEHYDR_GLU"/>
    <property type="match status" value="1"/>
</dbReference>
<protein>
    <submittedName>
        <fullName evidence="6">Betaine-aldehyde dehydrogenase</fullName>
        <ecNumber evidence="6">1.2.1.8</ecNumber>
    </submittedName>
</protein>
<gene>
    <name evidence="6" type="ORF">HD594_001048</name>
</gene>
<dbReference type="CDD" id="cd07139">
    <property type="entry name" value="ALDH_AldA-Rv0768"/>
    <property type="match status" value="1"/>
</dbReference>
<dbReference type="EC" id="1.2.1.8" evidence="6"/>
<evidence type="ECO:0000256" key="3">
    <source>
        <dbReference type="PROSITE-ProRule" id="PRU10007"/>
    </source>
</evidence>
<dbReference type="Gene3D" id="3.40.605.10">
    <property type="entry name" value="Aldehyde Dehydrogenase, Chain A, domain 1"/>
    <property type="match status" value="1"/>
</dbReference>
<dbReference type="RefSeq" id="WP_184749950.1">
    <property type="nucleotide sequence ID" value="NZ_BAAAJR010000003.1"/>
</dbReference>
<keyword evidence="2 4" id="KW-0560">Oxidoreductase</keyword>
<proteinExistence type="inferred from homology"/>
<dbReference type="PANTHER" id="PTHR42804">
    <property type="entry name" value="ALDEHYDE DEHYDROGENASE"/>
    <property type="match status" value="1"/>
</dbReference>
<dbReference type="InterPro" id="IPR016162">
    <property type="entry name" value="Ald_DH_N"/>
</dbReference>
<comment type="similarity">
    <text evidence="1 4">Belongs to the aldehyde dehydrogenase family.</text>
</comment>
<dbReference type="InterPro" id="IPR015590">
    <property type="entry name" value="Aldehyde_DH_dom"/>
</dbReference>
<evidence type="ECO:0000256" key="4">
    <source>
        <dbReference type="RuleBase" id="RU003345"/>
    </source>
</evidence>
<reference evidence="6 7" key="1">
    <citation type="submission" date="2020-08" db="EMBL/GenBank/DDBJ databases">
        <title>Sequencing the genomes of 1000 actinobacteria strains.</title>
        <authorList>
            <person name="Klenk H.-P."/>
        </authorList>
    </citation>
    <scope>NUCLEOTIDE SEQUENCE [LARGE SCALE GENOMIC DNA]</scope>
    <source>
        <strain evidence="6 7">DSM 12511</strain>
    </source>
</reference>
<accession>A0A7X0KU28</accession>
<evidence type="ECO:0000313" key="6">
    <source>
        <dbReference type="EMBL" id="MBB6390735.1"/>
    </source>
</evidence>
<evidence type="ECO:0000313" key="7">
    <source>
        <dbReference type="Proteomes" id="UP000537775"/>
    </source>
</evidence>
<dbReference type="FunFam" id="3.40.309.10:FF:000009">
    <property type="entry name" value="Aldehyde dehydrogenase A"/>
    <property type="match status" value="1"/>
</dbReference>
<feature type="active site" evidence="3">
    <location>
        <position position="257"/>
    </location>
</feature>
<name>A0A7X0KU28_9MICO</name>
<dbReference type="SUPFAM" id="SSF53720">
    <property type="entry name" value="ALDH-like"/>
    <property type="match status" value="1"/>
</dbReference>
<evidence type="ECO:0000256" key="1">
    <source>
        <dbReference type="ARBA" id="ARBA00009986"/>
    </source>
</evidence>
<dbReference type="InterPro" id="IPR016163">
    <property type="entry name" value="Ald_DH_C"/>
</dbReference>
<dbReference type="EMBL" id="JACHML010000001">
    <property type="protein sequence ID" value="MBB6390735.1"/>
    <property type="molecule type" value="Genomic_DNA"/>
</dbReference>
<dbReference type="InterPro" id="IPR016161">
    <property type="entry name" value="Ald_DH/histidinol_DH"/>
</dbReference>
<dbReference type="PANTHER" id="PTHR42804:SF1">
    <property type="entry name" value="ALDEHYDE DEHYDROGENASE-RELATED"/>
    <property type="match status" value="1"/>
</dbReference>
<dbReference type="AlphaFoldDB" id="A0A7X0KU28"/>
<dbReference type="Pfam" id="PF00171">
    <property type="entry name" value="Aldedh"/>
    <property type="match status" value="1"/>
</dbReference>
<organism evidence="6 7">
    <name type="scientific">Microbacterium thalassium</name>
    <dbReference type="NCBI Taxonomy" id="362649"/>
    <lineage>
        <taxon>Bacteria</taxon>
        <taxon>Bacillati</taxon>
        <taxon>Actinomycetota</taxon>
        <taxon>Actinomycetes</taxon>
        <taxon>Micrococcales</taxon>
        <taxon>Microbacteriaceae</taxon>
        <taxon>Microbacterium</taxon>
    </lineage>
</organism>
<keyword evidence="7" id="KW-1185">Reference proteome</keyword>
<dbReference type="FunFam" id="3.40.605.10:FF:000007">
    <property type="entry name" value="NAD/NADP-dependent betaine aldehyde dehydrogenase"/>
    <property type="match status" value="1"/>
</dbReference>
<dbReference type="GO" id="GO:0008802">
    <property type="term" value="F:betaine-aldehyde dehydrogenase (NAD+) activity"/>
    <property type="evidence" value="ECO:0007669"/>
    <property type="project" value="UniProtKB-EC"/>
</dbReference>